<evidence type="ECO:0000313" key="11">
    <source>
        <dbReference type="EMBL" id="EAT13696.1"/>
    </source>
</evidence>
<dbReference type="CDD" id="cd00082">
    <property type="entry name" value="HisKA"/>
    <property type="match status" value="1"/>
</dbReference>
<dbReference type="InterPro" id="IPR003661">
    <property type="entry name" value="HisK_dim/P_dom"/>
</dbReference>
<dbReference type="HOGENOM" id="CLU_000445_133_5_6"/>
<feature type="coiled-coil region" evidence="7">
    <location>
        <begin position="207"/>
        <end position="237"/>
    </location>
</feature>
<dbReference type="CDD" id="cd06225">
    <property type="entry name" value="HAMP"/>
    <property type="match status" value="1"/>
</dbReference>
<protein>
    <recommendedName>
        <fullName evidence="3">histidine kinase</fullName>
        <ecNumber evidence="3">2.7.13.3</ecNumber>
    </recommendedName>
</protein>
<dbReference type="InterPro" id="IPR003660">
    <property type="entry name" value="HAMP_dom"/>
</dbReference>
<evidence type="ECO:0000256" key="1">
    <source>
        <dbReference type="ARBA" id="ARBA00000085"/>
    </source>
</evidence>
<feature type="transmembrane region" description="Helical" evidence="8">
    <location>
        <begin position="6"/>
        <end position="23"/>
    </location>
</feature>
<evidence type="ECO:0000259" key="9">
    <source>
        <dbReference type="PROSITE" id="PS50109"/>
    </source>
</evidence>
<keyword evidence="7" id="KW-0175">Coiled coil</keyword>
<keyword evidence="5" id="KW-0808">Transferase</keyword>
<dbReference type="InterPro" id="IPR036890">
    <property type="entry name" value="HATPase_C_sf"/>
</dbReference>
<dbReference type="Gene3D" id="6.10.340.10">
    <property type="match status" value="1"/>
</dbReference>
<dbReference type="SMART" id="SM00387">
    <property type="entry name" value="HATPase_c"/>
    <property type="match status" value="1"/>
</dbReference>
<dbReference type="PRINTS" id="PR00344">
    <property type="entry name" value="BCTRLSENSOR"/>
</dbReference>
<evidence type="ECO:0000256" key="3">
    <source>
        <dbReference type="ARBA" id="ARBA00012438"/>
    </source>
</evidence>
<evidence type="ECO:0000259" key="10">
    <source>
        <dbReference type="PROSITE" id="PS50885"/>
    </source>
</evidence>
<dbReference type="InterPro" id="IPR004358">
    <property type="entry name" value="Sig_transdc_His_kin-like_C"/>
</dbReference>
<dbReference type="Gene3D" id="1.10.287.130">
    <property type="match status" value="1"/>
</dbReference>
<comment type="caution">
    <text evidence="11">The sequence shown here is derived from an EMBL/GenBank/DDBJ whole genome shotgun (WGS) entry which is preliminary data.</text>
</comment>
<dbReference type="PANTHER" id="PTHR43065">
    <property type="entry name" value="SENSOR HISTIDINE KINASE"/>
    <property type="match status" value="1"/>
</dbReference>
<evidence type="ECO:0000256" key="4">
    <source>
        <dbReference type="ARBA" id="ARBA00022553"/>
    </source>
</evidence>
<keyword evidence="4" id="KW-0597">Phosphoprotein</keyword>
<sequence>MLSVAIPVTLLVGVLYAGIISVIETQSLKNRQTEQVIANVAQLAQVVAIPTWNLDQQFIASYLEQYALSPYIKCIELLSDASLKEYAPKGCEHPKDGASLHSEPIIYEDQYIGVVVASFEIELDQDRLMFILLSRIPVALMALLTIFAVFFLLFNRWVMGPIQAMISSLQEFQRTSIHQPVDWQSNDEMGTLVNTFNRTQVLQVEHDEMLLSEKEKAEQALRELQSAQDQLVESEKMASLGSLVAGISHEINTPLGVARTSASHVEDSLNQIRIRFEEGTITKQDMKNFLDVTSDGIRLMTINLVRASELMTSFKQVSSDQSHDEIREFSLYDYLQETLYTLKPNLKRYQIAVLLDCDDDLIIRSYPGAFSQILTNLVMNSLTHAYDVEDQGTIHIEVTTQDDDIQIHYQDDGRGMSEDVQQKIFDPFFTTRRGEGGTGLGMHIVYNIVNHKLRGSIKVSSELGRGTHFTMRLPQQIETKDSQTKFGD</sequence>
<dbReference type="OrthoDB" id="1931120at2"/>
<reference evidence="11 12" key="1">
    <citation type="submission" date="2006-03" db="EMBL/GenBank/DDBJ databases">
        <authorList>
            <person name="Pinhassi J."/>
            <person name="Pedros-Alio C."/>
            <person name="Ferriera S."/>
            <person name="Johnson J."/>
            <person name="Kravitz S."/>
            <person name="Halpern A."/>
            <person name="Remington K."/>
            <person name="Beeson K."/>
            <person name="Tran B."/>
            <person name="Rogers Y.-H."/>
            <person name="Friedman R."/>
            <person name="Venter J.C."/>
        </authorList>
    </citation>
    <scope>NUCLEOTIDE SEQUENCE [LARGE SCALE GENOMIC DNA]</scope>
    <source>
        <strain evidence="11 12">RED65</strain>
    </source>
</reference>
<keyword evidence="8" id="KW-1133">Transmembrane helix</keyword>
<keyword evidence="8" id="KW-0812">Transmembrane</keyword>
<dbReference type="SUPFAM" id="SSF158472">
    <property type="entry name" value="HAMP domain-like"/>
    <property type="match status" value="1"/>
</dbReference>
<dbReference type="GO" id="GO:0000155">
    <property type="term" value="F:phosphorelay sensor kinase activity"/>
    <property type="evidence" value="ECO:0007669"/>
    <property type="project" value="InterPro"/>
</dbReference>
<dbReference type="STRING" id="207949.RED65_09899"/>
<proteinExistence type="predicted"/>
<gene>
    <name evidence="11" type="ORF">RED65_09899</name>
</gene>
<dbReference type="Pfam" id="PF02518">
    <property type="entry name" value="HATPase_c"/>
    <property type="match status" value="1"/>
</dbReference>
<dbReference type="EC" id="2.7.13.3" evidence="3"/>
<comment type="catalytic activity">
    <reaction evidence="1">
        <text>ATP + protein L-histidine = ADP + protein N-phospho-L-histidine.</text>
        <dbReference type="EC" id="2.7.13.3"/>
    </reaction>
</comment>
<dbReference type="GO" id="GO:0016020">
    <property type="term" value="C:membrane"/>
    <property type="evidence" value="ECO:0007669"/>
    <property type="project" value="UniProtKB-SubCell"/>
</dbReference>
<dbReference type="PROSITE" id="PS50109">
    <property type="entry name" value="HIS_KIN"/>
    <property type="match status" value="1"/>
</dbReference>
<dbReference type="AlphaFoldDB" id="Q1N696"/>
<keyword evidence="8" id="KW-0472">Membrane</keyword>
<evidence type="ECO:0000256" key="2">
    <source>
        <dbReference type="ARBA" id="ARBA00004370"/>
    </source>
</evidence>
<organism evidence="11 12">
    <name type="scientific">Bermanella marisrubri</name>
    <dbReference type="NCBI Taxonomy" id="207949"/>
    <lineage>
        <taxon>Bacteria</taxon>
        <taxon>Pseudomonadati</taxon>
        <taxon>Pseudomonadota</taxon>
        <taxon>Gammaproteobacteria</taxon>
        <taxon>Oceanospirillales</taxon>
        <taxon>Oceanospirillaceae</taxon>
        <taxon>Bermanella</taxon>
    </lineage>
</organism>
<dbReference type="Proteomes" id="UP000004263">
    <property type="component" value="Unassembled WGS sequence"/>
</dbReference>
<dbReference type="InterPro" id="IPR036097">
    <property type="entry name" value="HisK_dim/P_sf"/>
</dbReference>
<dbReference type="RefSeq" id="WP_007017117.1">
    <property type="nucleotide sequence ID" value="NZ_CH724113.1"/>
</dbReference>
<dbReference type="PROSITE" id="PS50885">
    <property type="entry name" value="HAMP"/>
    <property type="match status" value="1"/>
</dbReference>
<dbReference type="EMBL" id="AAQH01000001">
    <property type="protein sequence ID" value="EAT13696.1"/>
    <property type="molecule type" value="Genomic_DNA"/>
</dbReference>
<dbReference type="SUPFAM" id="SSF55874">
    <property type="entry name" value="ATPase domain of HSP90 chaperone/DNA topoisomerase II/histidine kinase"/>
    <property type="match status" value="1"/>
</dbReference>
<evidence type="ECO:0000256" key="6">
    <source>
        <dbReference type="ARBA" id="ARBA00022777"/>
    </source>
</evidence>
<keyword evidence="6 11" id="KW-0418">Kinase</keyword>
<evidence type="ECO:0000256" key="7">
    <source>
        <dbReference type="SAM" id="Coils"/>
    </source>
</evidence>
<accession>Q1N696</accession>
<feature type="domain" description="HAMP" evidence="10">
    <location>
        <begin position="156"/>
        <end position="208"/>
    </location>
</feature>
<comment type="subcellular location">
    <subcellularLocation>
        <location evidence="2">Membrane</location>
    </subcellularLocation>
</comment>
<dbReference type="SUPFAM" id="SSF47384">
    <property type="entry name" value="Homodimeric domain of signal transducing histidine kinase"/>
    <property type="match status" value="1"/>
</dbReference>
<dbReference type="InterPro" id="IPR005467">
    <property type="entry name" value="His_kinase_dom"/>
</dbReference>
<name>Q1N696_9GAMM</name>
<dbReference type="InterPro" id="IPR003594">
    <property type="entry name" value="HATPase_dom"/>
</dbReference>
<keyword evidence="12" id="KW-1185">Reference proteome</keyword>
<feature type="domain" description="Histidine kinase" evidence="9">
    <location>
        <begin position="246"/>
        <end position="477"/>
    </location>
</feature>
<feature type="transmembrane region" description="Helical" evidence="8">
    <location>
        <begin position="136"/>
        <end position="158"/>
    </location>
</feature>
<dbReference type="Gene3D" id="3.30.565.10">
    <property type="entry name" value="Histidine kinase-like ATPase, C-terminal domain"/>
    <property type="match status" value="1"/>
</dbReference>
<evidence type="ECO:0000313" key="12">
    <source>
        <dbReference type="Proteomes" id="UP000004263"/>
    </source>
</evidence>
<evidence type="ECO:0000256" key="5">
    <source>
        <dbReference type="ARBA" id="ARBA00022679"/>
    </source>
</evidence>
<evidence type="ECO:0000256" key="8">
    <source>
        <dbReference type="SAM" id="Phobius"/>
    </source>
</evidence>